<evidence type="ECO:0000256" key="3">
    <source>
        <dbReference type="ARBA" id="ARBA00022729"/>
    </source>
</evidence>
<name>A0ABR7YC88_9SPHI</name>
<evidence type="ECO:0000256" key="5">
    <source>
        <dbReference type="ARBA" id="ARBA00023237"/>
    </source>
</evidence>
<comment type="similarity">
    <text evidence="2">Belongs to the SusD family.</text>
</comment>
<keyword evidence="3" id="KW-0732">Signal</keyword>
<feature type="domain" description="RagB/SusD" evidence="6">
    <location>
        <begin position="328"/>
        <end position="644"/>
    </location>
</feature>
<evidence type="ECO:0000259" key="7">
    <source>
        <dbReference type="Pfam" id="PF14322"/>
    </source>
</evidence>
<evidence type="ECO:0000259" key="6">
    <source>
        <dbReference type="Pfam" id="PF07980"/>
    </source>
</evidence>
<keyword evidence="5" id="KW-0998">Cell outer membrane</keyword>
<dbReference type="SUPFAM" id="SSF48452">
    <property type="entry name" value="TPR-like"/>
    <property type="match status" value="1"/>
</dbReference>
<dbReference type="Proteomes" id="UP000651271">
    <property type="component" value="Unassembled WGS sequence"/>
</dbReference>
<comment type="subcellular location">
    <subcellularLocation>
        <location evidence="1">Cell outer membrane</location>
    </subcellularLocation>
</comment>
<protein>
    <submittedName>
        <fullName evidence="8">RagB/SusD family nutrient uptake outer membrane protein</fullName>
    </submittedName>
</protein>
<keyword evidence="4" id="KW-0472">Membrane</keyword>
<evidence type="ECO:0000256" key="4">
    <source>
        <dbReference type="ARBA" id="ARBA00023136"/>
    </source>
</evidence>
<dbReference type="Pfam" id="PF07980">
    <property type="entry name" value="SusD_RagB"/>
    <property type="match status" value="1"/>
</dbReference>
<organism evidence="8 9">
    <name type="scientific">Sphingobacterium litopenaei</name>
    <dbReference type="NCBI Taxonomy" id="2763500"/>
    <lineage>
        <taxon>Bacteria</taxon>
        <taxon>Pseudomonadati</taxon>
        <taxon>Bacteroidota</taxon>
        <taxon>Sphingobacteriia</taxon>
        <taxon>Sphingobacteriales</taxon>
        <taxon>Sphingobacteriaceae</taxon>
        <taxon>Sphingobacterium</taxon>
    </lineage>
</organism>
<evidence type="ECO:0000313" key="9">
    <source>
        <dbReference type="Proteomes" id="UP000651271"/>
    </source>
</evidence>
<dbReference type="RefSeq" id="WP_190301656.1">
    <property type="nucleotide sequence ID" value="NZ_JACOIJ010000006.1"/>
</dbReference>
<keyword evidence="9" id="KW-1185">Reference proteome</keyword>
<sequence>MKAKKLKKYITLASVSAVLLSTTNSCKNFLDIVPDNVATIEYAFRLRVEAEKYLFTLYNYIPKEGNVWNNPAFLAGDEIWIPYQTSISPWSFEIARGNQRVTDPYVNYWYGNYDANRGLYQGIRHCNIFIDNMSDPTLVPDISSSERARWISEAKFLKAYFHFYLMRMYGPIPIMDDDIPVSAPKEVMDVPRNSVDECVEYIVNLLEESYSDLPDQIVDRQNELGRITLPIAKAVKAQTLLLAASPLFNGNPDFSSLKNKDGKFLFPQQFDQTKWARAAEAAKDAIETAEANLHSLFTFTQGGNLSISDVTKLELTLRQAVCEKFNEEHIWADPNSRTWDLQRDAMPPLSAEENHNDNRKIFSPPLKIAKMFYTKNGVPINEDKTLNFNDDTELRTATQDDKYRIEPDFTTARLHFDREPRFYSSLAFDGARWFKYDTPGYSDENSKVVRSKRPDYAGSTHAFHFNETGYFIKKLIDWNQVTTASGVTYKEYPWPKIRLADLYLMYAEALNESEGPGNEDVFVYLDKIRTRAGLKGVKESWTNFSTNPNKFTTKEGLREIIRRERLIELAFEGQRFWDLRRWKTAAVSLNEPITGWNMQGENTASYYVIRTVYNQRFIAPRDYFWPISENTVIQNLNLVQNYGW</sequence>
<comment type="caution">
    <text evidence="8">The sequence shown here is derived from an EMBL/GenBank/DDBJ whole genome shotgun (WGS) entry which is preliminary data.</text>
</comment>
<dbReference type="Gene3D" id="1.25.40.390">
    <property type="match status" value="1"/>
</dbReference>
<evidence type="ECO:0000313" key="8">
    <source>
        <dbReference type="EMBL" id="MBD1428928.1"/>
    </source>
</evidence>
<feature type="domain" description="SusD-like N-terminal" evidence="7">
    <location>
        <begin position="97"/>
        <end position="217"/>
    </location>
</feature>
<reference evidence="8 9" key="1">
    <citation type="submission" date="2020-08" db="EMBL/GenBank/DDBJ databases">
        <title>Sphingobacterium sp. DN04309 isolated from aquaculture water.</title>
        <authorList>
            <person name="Zhang M."/>
        </authorList>
    </citation>
    <scope>NUCLEOTIDE SEQUENCE [LARGE SCALE GENOMIC DNA]</scope>
    <source>
        <strain evidence="8 9">DN04309</strain>
    </source>
</reference>
<evidence type="ECO:0000256" key="2">
    <source>
        <dbReference type="ARBA" id="ARBA00006275"/>
    </source>
</evidence>
<gene>
    <name evidence="8" type="ORF">H8B04_05015</name>
</gene>
<dbReference type="InterPro" id="IPR033985">
    <property type="entry name" value="SusD-like_N"/>
</dbReference>
<proteinExistence type="inferred from homology"/>
<dbReference type="InterPro" id="IPR011990">
    <property type="entry name" value="TPR-like_helical_dom_sf"/>
</dbReference>
<dbReference type="EMBL" id="JACOIJ010000006">
    <property type="protein sequence ID" value="MBD1428928.1"/>
    <property type="molecule type" value="Genomic_DNA"/>
</dbReference>
<accession>A0ABR7YC88</accession>
<dbReference type="InterPro" id="IPR012944">
    <property type="entry name" value="SusD_RagB_dom"/>
</dbReference>
<evidence type="ECO:0000256" key="1">
    <source>
        <dbReference type="ARBA" id="ARBA00004442"/>
    </source>
</evidence>
<dbReference type="Pfam" id="PF14322">
    <property type="entry name" value="SusD-like_3"/>
    <property type="match status" value="1"/>
</dbReference>